<accession>V6TPX9</accession>
<keyword evidence="1" id="KW-0472">Membrane</keyword>
<sequence length="385" mass="39304">VLLAICFAVGALAADCGTGNTQATCMDSKCETVGTILVCTQCKTEGQVPINGACTLHSDDKVSTAGCKKASDGAAVGSTDKVCGQCDAANYFLYKGGCYTTTATPGKTMCTAVSPNGVCKTPADGYFILLVPRKTDQSVWACGDTTEVTLTNGKKYKGVANCKTCTQPAVADSTARPAVCEDCLEGYFGPKASSPCQACGDVNCATCTQATTTQKCTRCKSGDGTGREYLKVTDASDGSGECVEASTCTTTHFPVSDPADKKLCVSCGTTANGGIDDCTECTPITQASRAGTVAITCSKCGTKKLNPDKSSCVATCPENSNDDKTPNVCVCGDGFNLEGGKCVPPNTNRSGLSTGAIAGISVAAVVVVGGLVGFLCWWFLCRGKV</sequence>
<keyword evidence="1" id="KW-1133">Transmembrane helix</keyword>
<dbReference type="VEuPathDB" id="GiardiaDB:QR46_2912"/>
<dbReference type="SMART" id="SM00261">
    <property type="entry name" value="FU"/>
    <property type="match status" value="2"/>
</dbReference>
<dbReference type="Proteomes" id="UP000018040">
    <property type="component" value="Unassembled WGS sequence"/>
</dbReference>
<dbReference type="VEuPathDB" id="GiardiaDB:DHA2_154490"/>
<dbReference type="Pfam" id="PF03302">
    <property type="entry name" value="VSP"/>
    <property type="match status" value="2"/>
</dbReference>
<dbReference type="InterPro" id="IPR052798">
    <property type="entry name" value="Giardia_VSA"/>
</dbReference>
<organism evidence="2 3">
    <name type="scientific">Giardia intestinalis</name>
    <name type="common">Giardia lamblia</name>
    <dbReference type="NCBI Taxonomy" id="5741"/>
    <lineage>
        <taxon>Eukaryota</taxon>
        <taxon>Metamonada</taxon>
        <taxon>Diplomonadida</taxon>
        <taxon>Hexamitidae</taxon>
        <taxon>Giardiinae</taxon>
        <taxon>Giardia</taxon>
    </lineage>
</organism>
<evidence type="ECO:0000256" key="1">
    <source>
        <dbReference type="SAM" id="Phobius"/>
    </source>
</evidence>
<dbReference type="PANTHER" id="PTHR23275">
    <property type="entry name" value="CABRIOLET.-RELATED"/>
    <property type="match status" value="1"/>
</dbReference>
<feature type="non-terminal residue" evidence="2">
    <location>
        <position position="1"/>
    </location>
</feature>
<dbReference type="InterPro" id="IPR006212">
    <property type="entry name" value="Furin_repeat"/>
</dbReference>
<dbReference type="EMBL" id="AHHH01000192">
    <property type="protein sequence ID" value="ESU40639.1"/>
    <property type="molecule type" value="Genomic_DNA"/>
</dbReference>
<reference evidence="2 3" key="2">
    <citation type="journal article" date="2013" name="Genome Biol. Evol.">
        <title>Genome sequencing of Giardia lamblia genotypes A2 and B isolates (DH and GS) and comparative analysis with the genomes of genotypes A1 and E (WB and Pig).</title>
        <authorList>
            <person name="Adam R.D."/>
            <person name="Dahlstrom E.W."/>
            <person name="Martens C.A."/>
            <person name="Bruno D.P."/>
            <person name="Barbian K.D."/>
            <person name="Ricklefs S.M."/>
            <person name="Hernandez M.M."/>
            <person name="Narla N.P."/>
            <person name="Patel R.B."/>
            <person name="Porcella S.F."/>
            <person name="Nash T.E."/>
        </authorList>
    </citation>
    <scope>NUCLEOTIDE SEQUENCE [LARGE SCALE GENOMIC DNA]</scope>
    <source>
        <strain evidence="2 3">GS</strain>
    </source>
</reference>
<dbReference type="InterPro" id="IPR005127">
    <property type="entry name" value="Giardia_VSP"/>
</dbReference>
<reference evidence="3" key="1">
    <citation type="submission" date="2012-02" db="EMBL/GenBank/DDBJ databases">
        <title>Genome sequencing of Giardia lamblia Genotypes A2 and B isolates (DH and GS) and comparative analysis with the genomes of Genotypes A1 and E (WB and Pig).</title>
        <authorList>
            <person name="Adam R."/>
            <person name="Dahlstrom E."/>
            <person name="Martens C."/>
            <person name="Bruno D."/>
            <person name="Barbian K."/>
            <person name="Porcella S.F."/>
            <person name="Nash T."/>
        </authorList>
    </citation>
    <scope>NUCLEOTIDE SEQUENCE</scope>
    <source>
        <strain evidence="3">GS</strain>
    </source>
</reference>
<name>V6TPX9_GIAIN</name>
<proteinExistence type="predicted"/>
<keyword evidence="1" id="KW-0812">Transmembrane</keyword>
<protein>
    <submittedName>
        <fullName evidence="2">Variant-specific surface protein</fullName>
    </submittedName>
</protein>
<evidence type="ECO:0000313" key="2">
    <source>
        <dbReference type="EMBL" id="ESU40639.1"/>
    </source>
</evidence>
<comment type="caution">
    <text evidence="2">The sequence shown here is derived from an EMBL/GenBank/DDBJ whole genome shotgun (WGS) entry which is preliminary data.</text>
</comment>
<dbReference type="AlphaFoldDB" id="V6TPX9"/>
<feature type="transmembrane region" description="Helical" evidence="1">
    <location>
        <begin position="356"/>
        <end position="380"/>
    </location>
</feature>
<dbReference type="PANTHER" id="PTHR23275:SF100">
    <property type="entry name" value="EGF-LIKE DOMAIN-CONTAINING PROTEIN"/>
    <property type="match status" value="1"/>
</dbReference>
<evidence type="ECO:0000313" key="3">
    <source>
        <dbReference type="Proteomes" id="UP000018040"/>
    </source>
</evidence>
<gene>
    <name evidence="2" type="ORF">GSB_155488</name>
</gene>